<dbReference type="InterPro" id="IPR001451">
    <property type="entry name" value="Hexapep"/>
</dbReference>
<evidence type="ECO:0000256" key="1">
    <source>
        <dbReference type="ARBA" id="ARBA00022679"/>
    </source>
</evidence>
<keyword evidence="3" id="KW-0012">Acyltransferase</keyword>
<name>A0ABY8EJV8_9FIRM</name>
<dbReference type="SUPFAM" id="SSF51161">
    <property type="entry name" value="Trimeric LpxA-like enzymes"/>
    <property type="match status" value="1"/>
</dbReference>
<accession>A0ABY8EJV8</accession>
<proteinExistence type="predicted"/>
<protein>
    <submittedName>
        <fullName evidence="3">Acyltransferase</fullName>
    </submittedName>
</protein>
<evidence type="ECO:0000313" key="4">
    <source>
        <dbReference type="Proteomes" id="UP001222800"/>
    </source>
</evidence>
<dbReference type="Proteomes" id="UP001222800">
    <property type="component" value="Chromosome"/>
</dbReference>
<evidence type="ECO:0000313" key="3">
    <source>
        <dbReference type="EMBL" id="WFD11385.1"/>
    </source>
</evidence>
<dbReference type="InterPro" id="IPR018357">
    <property type="entry name" value="Hexapep_transf_CS"/>
</dbReference>
<dbReference type="InterPro" id="IPR011004">
    <property type="entry name" value="Trimer_LpxA-like_sf"/>
</dbReference>
<dbReference type="GO" id="GO:0016746">
    <property type="term" value="F:acyltransferase activity"/>
    <property type="evidence" value="ECO:0007669"/>
    <property type="project" value="UniProtKB-KW"/>
</dbReference>
<keyword evidence="1" id="KW-0808">Transferase</keyword>
<dbReference type="PROSITE" id="PS00101">
    <property type="entry name" value="HEXAPEP_TRANSFERASES"/>
    <property type="match status" value="1"/>
</dbReference>
<dbReference type="Gene3D" id="2.160.10.10">
    <property type="entry name" value="Hexapeptide repeat proteins"/>
    <property type="match status" value="1"/>
</dbReference>
<sequence length="188" mass="20745">MNEYFIHQKAIVDTKKIGCDTRIWPFTHILEGATIGTNCNICEHVFIENNVTVGNDVTIKNGVYIWDGIFIEDNVFIGPCVTFINDVHPRSKVYPIEFEKTIIKKGASLGANSTIMGGLTIGEYATIGAGSVVLRNVNSYEIIAGNPGNLIGYNCSCSKRLNIDKDNYAKCECGLKYKLESNKLSLIL</sequence>
<dbReference type="PANTHER" id="PTHR43300:SF4">
    <property type="entry name" value="ACYL-[ACYL-CARRIER-PROTEIN]--UDP-N-ACETYLGLUCOSAMINE O-ACYLTRANSFERASE"/>
    <property type="match status" value="1"/>
</dbReference>
<dbReference type="CDD" id="cd03358">
    <property type="entry name" value="LbH_WxcM_N_like"/>
    <property type="match status" value="1"/>
</dbReference>
<keyword evidence="2" id="KW-0677">Repeat</keyword>
<organism evidence="3 4">
    <name type="scientific">Tepidibacter hydrothermalis</name>
    <dbReference type="NCBI Taxonomy" id="3036126"/>
    <lineage>
        <taxon>Bacteria</taxon>
        <taxon>Bacillati</taxon>
        <taxon>Bacillota</taxon>
        <taxon>Clostridia</taxon>
        <taxon>Peptostreptococcales</taxon>
        <taxon>Peptostreptococcaceae</taxon>
        <taxon>Tepidibacter</taxon>
    </lineage>
</organism>
<dbReference type="PANTHER" id="PTHR43300">
    <property type="entry name" value="ACETYLTRANSFERASE"/>
    <property type="match status" value="1"/>
</dbReference>
<dbReference type="Pfam" id="PF00132">
    <property type="entry name" value="Hexapep"/>
    <property type="match status" value="2"/>
</dbReference>
<dbReference type="RefSeq" id="WP_277733422.1">
    <property type="nucleotide sequence ID" value="NZ_CP120733.1"/>
</dbReference>
<dbReference type="InterPro" id="IPR050179">
    <property type="entry name" value="Trans_hexapeptide_repeat"/>
</dbReference>
<gene>
    <name evidence="3" type="ORF">P4S50_04725</name>
</gene>
<dbReference type="EMBL" id="CP120733">
    <property type="protein sequence ID" value="WFD11385.1"/>
    <property type="molecule type" value="Genomic_DNA"/>
</dbReference>
<evidence type="ECO:0000256" key="2">
    <source>
        <dbReference type="ARBA" id="ARBA00022737"/>
    </source>
</evidence>
<keyword evidence="4" id="KW-1185">Reference proteome</keyword>
<reference evidence="3 4" key="1">
    <citation type="submission" date="2023-03" db="EMBL/GenBank/DDBJ databases">
        <title>Complete genome sequence of Tepidibacter sp. SWIR-1, isolated from a deep-sea hydrothermal vent.</title>
        <authorList>
            <person name="Li X."/>
        </authorList>
    </citation>
    <scope>NUCLEOTIDE SEQUENCE [LARGE SCALE GENOMIC DNA]</scope>
    <source>
        <strain evidence="3 4">SWIR-1</strain>
    </source>
</reference>